<evidence type="ECO:0008006" key="3">
    <source>
        <dbReference type="Google" id="ProtNLM"/>
    </source>
</evidence>
<protein>
    <recommendedName>
        <fullName evidence="3">Tetratricopeptide repeat-containing protein</fullName>
    </recommendedName>
</protein>
<dbReference type="AlphaFoldDB" id="A0A265NEC0"/>
<dbReference type="InterPro" id="IPR011990">
    <property type="entry name" value="TPR-like_helical_dom_sf"/>
</dbReference>
<dbReference type="EMBL" id="NPMS01000001">
    <property type="protein sequence ID" value="OZU89799.1"/>
    <property type="molecule type" value="Genomic_DNA"/>
</dbReference>
<evidence type="ECO:0000313" key="1">
    <source>
        <dbReference type="EMBL" id="OZU89799.1"/>
    </source>
</evidence>
<reference evidence="1 2" key="1">
    <citation type="submission" date="2017-08" db="EMBL/GenBank/DDBJ databases">
        <title>Virgibacillus indicus sp. nov. and Virgibacillus profoundi sp. nov, two moderately halophilic bacteria isolated from marine sediment by using the Microfluidic Streak Plate.</title>
        <authorList>
            <person name="Xu B."/>
            <person name="Hu B."/>
            <person name="Wang J."/>
            <person name="Zhu Y."/>
            <person name="Huang L."/>
            <person name="Du W."/>
            <person name="Huang Y."/>
        </authorList>
    </citation>
    <scope>NUCLEOTIDE SEQUENCE [LARGE SCALE GENOMIC DNA]</scope>
    <source>
        <strain evidence="1 2">IO3-P2-C2</strain>
    </source>
</reference>
<dbReference type="Proteomes" id="UP000216498">
    <property type="component" value="Unassembled WGS sequence"/>
</dbReference>
<gene>
    <name evidence="1" type="ORF">CIL03_01280</name>
</gene>
<dbReference type="RefSeq" id="WP_094883400.1">
    <property type="nucleotide sequence ID" value="NZ_NPMS01000001.1"/>
</dbReference>
<dbReference type="Pfam" id="PF11428">
    <property type="entry name" value="DUF3196"/>
    <property type="match status" value="1"/>
</dbReference>
<dbReference type="InterPro" id="IPR024503">
    <property type="entry name" value="DUF3196"/>
</dbReference>
<evidence type="ECO:0000313" key="2">
    <source>
        <dbReference type="Proteomes" id="UP000216498"/>
    </source>
</evidence>
<comment type="caution">
    <text evidence="1">The sequence shown here is derived from an EMBL/GenBank/DDBJ whole genome shotgun (WGS) entry which is preliminary data.</text>
</comment>
<name>A0A265NEC0_9BACI</name>
<accession>A0A265NEC0</accession>
<organism evidence="1 2">
    <name type="scientific">Virgibacillus indicus</name>
    <dbReference type="NCBI Taxonomy" id="2024554"/>
    <lineage>
        <taxon>Bacteria</taxon>
        <taxon>Bacillati</taxon>
        <taxon>Bacillota</taxon>
        <taxon>Bacilli</taxon>
        <taxon>Bacillales</taxon>
        <taxon>Bacillaceae</taxon>
        <taxon>Virgibacillus</taxon>
    </lineage>
</organism>
<dbReference type="Gene3D" id="1.25.40.10">
    <property type="entry name" value="Tetratricopeptide repeat domain"/>
    <property type="match status" value="1"/>
</dbReference>
<keyword evidence="2" id="KW-1185">Reference proteome</keyword>
<sequence length="323" mass="38211">MEHETDNVILFPKWRSALEEESLQALKEKRYDEALVKLDKLLSYHIDDHEIITGKLICLMELGYYEEAQDICEELIQSKNQNYYHYVHMYLTILFQTNQFEQLMKQVEYEIENNAIPLPVKEQFKQLYDMSEKMNYDLIAEKSTTYLDELFQAISSQHFQEQWLITENLRKMNAEPNEEVIALLTSEDVHPVTKTSIFQWLQDKNYSKAVTVHKLDLHVSVKPDDIAKLQSQPFIKETLLMISGQEQKNPTLYQLLEVLLFRYIYVRFPIMPPSEDVKQIAAALSYIGETYLNLHTISEDEINKDYIEEIKLCETLYLSIIEE</sequence>
<dbReference type="SUPFAM" id="SSF116965">
    <property type="entry name" value="Hypothetical protein MPN330"/>
    <property type="match status" value="1"/>
</dbReference>
<proteinExistence type="predicted"/>
<dbReference type="OrthoDB" id="2961242at2"/>
<dbReference type="SUPFAM" id="SSF48452">
    <property type="entry name" value="TPR-like"/>
    <property type="match status" value="1"/>
</dbReference>